<dbReference type="CDD" id="cd17046">
    <property type="entry name" value="Ubl_IKKA_like"/>
    <property type="match status" value="1"/>
</dbReference>
<dbReference type="PROSITE" id="PS50053">
    <property type="entry name" value="UBIQUITIN_2"/>
    <property type="match status" value="1"/>
</dbReference>
<dbReference type="InterPro" id="IPR011009">
    <property type="entry name" value="Kinase-like_dom_sf"/>
</dbReference>
<proteinExistence type="predicted"/>
<comment type="subcellular location">
    <subcellularLocation>
        <location evidence="2">Cytoplasm</location>
    </subcellularLocation>
    <subcellularLocation>
        <location evidence="1">Nucleus</location>
    </subcellularLocation>
</comment>
<keyword evidence="7" id="KW-0808">Transferase</keyword>
<dbReference type="AlphaFoldDB" id="A0AAN9Z513"/>
<dbReference type="PROSITE" id="PS50011">
    <property type="entry name" value="PROTEIN_KINASE_DOM"/>
    <property type="match status" value="1"/>
</dbReference>
<protein>
    <recommendedName>
        <fullName evidence="3">IkappaB kinase</fullName>
        <ecNumber evidence="3">2.7.11.10</ecNumber>
    </recommendedName>
</protein>
<dbReference type="GO" id="GO:0008384">
    <property type="term" value="F:IkappaB kinase activity"/>
    <property type="evidence" value="ECO:0007669"/>
    <property type="project" value="UniProtKB-EC"/>
</dbReference>
<reference evidence="15 16" key="1">
    <citation type="submission" date="2024-03" db="EMBL/GenBank/DDBJ databases">
        <title>The genome assembly and annotation of the cricket Gryllus longicercus Weissman &amp; Gray.</title>
        <authorList>
            <person name="Szrajer S."/>
            <person name="Gray D."/>
            <person name="Ylla G."/>
        </authorList>
    </citation>
    <scope>NUCLEOTIDE SEQUENCE [LARGE SCALE GENOMIC DNA]</scope>
    <source>
        <strain evidence="15">DAG 2021-001</strain>
        <tissue evidence="15">Whole body minus gut</tissue>
    </source>
</reference>
<evidence type="ECO:0000256" key="9">
    <source>
        <dbReference type="ARBA" id="ARBA00022777"/>
    </source>
</evidence>
<accession>A0AAN9Z513</accession>
<dbReference type="GO" id="GO:0005634">
    <property type="term" value="C:nucleus"/>
    <property type="evidence" value="ECO:0007669"/>
    <property type="project" value="UniProtKB-SubCell"/>
</dbReference>
<dbReference type="Gene3D" id="1.20.1270.250">
    <property type="match status" value="1"/>
</dbReference>
<dbReference type="PANTHER" id="PTHR22969">
    <property type="entry name" value="IKB KINASE"/>
    <property type="match status" value="1"/>
</dbReference>
<keyword evidence="16" id="KW-1185">Reference proteome</keyword>
<dbReference type="EC" id="2.7.11.10" evidence="3"/>
<evidence type="ECO:0000256" key="1">
    <source>
        <dbReference type="ARBA" id="ARBA00004123"/>
    </source>
</evidence>
<dbReference type="Pfam" id="PF00069">
    <property type="entry name" value="Pkinase"/>
    <property type="match status" value="1"/>
</dbReference>
<evidence type="ECO:0000313" key="16">
    <source>
        <dbReference type="Proteomes" id="UP001378592"/>
    </source>
</evidence>
<dbReference type="Proteomes" id="UP001378592">
    <property type="component" value="Unassembled WGS sequence"/>
</dbReference>
<dbReference type="Gene3D" id="1.10.510.10">
    <property type="entry name" value="Transferase(Phosphotransferase) domain 1"/>
    <property type="match status" value="1"/>
</dbReference>
<evidence type="ECO:0000256" key="11">
    <source>
        <dbReference type="ARBA" id="ARBA00023242"/>
    </source>
</evidence>
<dbReference type="GO" id="GO:0005524">
    <property type="term" value="F:ATP binding"/>
    <property type="evidence" value="ECO:0007669"/>
    <property type="project" value="UniProtKB-KW"/>
</dbReference>
<dbReference type="PROSITE" id="PS00108">
    <property type="entry name" value="PROTEIN_KINASE_ST"/>
    <property type="match status" value="1"/>
</dbReference>
<dbReference type="FunFam" id="1.10.510.10:FF:000147">
    <property type="entry name" value="Inhibitor of nuclear factor kappa-B kinase subunit beta"/>
    <property type="match status" value="1"/>
</dbReference>
<evidence type="ECO:0000256" key="10">
    <source>
        <dbReference type="ARBA" id="ARBA00022840"/>
    </source>
</evidence>
<evidence type="ECO:0000256" key="2">
    <source>
        <dbReference type="ARBA" id="ARBA00004496"/>
    </source>
</evidence>
<feature type="domain" description="Ubiquitin-like" evidence="14">
    <location>
        <begin position="299"/>
        <end position="361"/>
    </location>
</feature>
<dbReference type="PANTHER" id="PTHR22969:SF17">
    <property type="entry name" value="INHIBITOR OF NUCLEAR FACTOR KAPPA-B KINASE SUBUNIT BETA"/>
    <property type="match status" value="1"/>
</dbReference>
<keyword evidence="9" id="KW-0418">Kinase</keyword>
<dbReference type="InterPro" id="IPR029071">
    <property type="entry name" value="Ubiquitin-like_domsf"/>
</dbReference>
<keyword evidence="11" id="KW-0539">Nucleus</keyword>
<dbReference type="GO" id="GO:0045944">
    <property type="term" value="P:positive regulation of transcription by RNA polymerase II"/>
    <property type="evidence" value="ECO:0007669"/>
    <property type="project" value="TreeGrafter"/>
</dbReference>
<evidence type="ECO:0000256" key="7">
    <source>
        <dbReference type="ARBA" id="ARBA00022679"/>
    </source>
</evidence>
<dbReference type="InterPro" id="IPR000626">
    <property type="entry name" value="Ubiquitin-like_dom"/>
</dbReference>
<dbReference type="InterPro" id="IPR000719">
    <property type="entry name" value="Prot_kinase_dom"/>
</dbReference>
<dbReference type="GO" id="GO:0008385">
    <property type="term" value="C:IkappaB kinase complex"/>
    <property type="evidence" value="ECO:0007669"/>
    <property type="project" value="TreeGrafter"/>
</dbReference>
<gene>
    <name evidence="15" type="ORF">R5R35_013664</name>
</gene>
<dbReference type="SUPFAM" id="SSF54236">
    <property type="entry name" value="Ubiquitin-like"/>
    <property type="match status" value="1"/>
</dbReference>
<dbReference type="GO" id="GO:0033209">
    <property type="term" value="P:tumor necrosis factor-mediated signaling pathway"/>
    <property type="evidence" value="ECO:0007669"/>
    <property type="project" value="TreeGrafter"/>
</dbReference>
<evidence type="ECO:0000259" key="13">
    <source>
        <dbReference type="PROSITE" id="PS50011"/>
    </source>
</evidence>
<organism evidence="15 16">
    <name type="scientific">Gryllus longicercus</name>
    <dbReference type="NCBI Taxonomy" id="2509291"/>
    <lineage>
        <taxon>Eukaryota</taxon>
        <taxon>Metazoa</taxon>
        <taxon>Ecdysozoa</taxon>
        <taxon>Arthropoda</taxon>
        <taxon>Hexapoda</taxon>
        <taxon>Insecta</taxon>
        <taxon>Pterygota</taxon>
        <taxon>Neoptera</taxon>
        <taxon>Polyneoptera</taxon>
        <taxon>Orthoptera</taxon>
        <taxon>Ensifera</taxon>
        <taxon>Gryllidea</taxon>
        <taxon>Grylloidea</taxon>
        <taxon>Gryllidae</taxon>
        <taxon>Gryllinae</taxon>
        <taxon>Gryllus</taxon>
    </lineage>
</organism>
<evidence type="ECO:0000256" key="12">
    <source>
        <dbReference type="ARBA" id="ARBA00048789"/>
    </source>
</evidence>
<dbReference type="SUPFAM" id="SSF56112">
    <property type="entry name" value="Protein kinase-like (PK-like)"/>
    <property type="match status" value="1"/>
</dbReference>
<comment type="catalytic activity">
    <reaction evidence="12">
        <text>L-seryl-[I-kappa-B protein] + ATP = O-phospho-L-seryl-[I-kappa-B protein] + ADP + H(+)</text>
        <dbReference type="Rhea" id="RHEA:19073"/>
        <dbReference type="Rhea" id="RHEA-COMP:13698"/>
        <dbReference type="Rhea" id="RHEA-COMP:13699"/>
        <dbReference type="ChEBI" id="CHEBI:15378"/>
        <dbReference type="ChEBI" id="CHEBI:29999"/>
        <dbReference type="ChEBI" id="CHEBI:30616"/>
        <dbReference type="ChEBI" id="CHEBI:83421"/>
        <dbReference type="ChEBI" id="CHEBI:456216"/>
        <dbReference type="EC" id="2.7.11.10"/>
    </reaction>
</comment>
<sequence>MAAEEPQEVENWVRQRVLGSGGFGVVTLWKHKHREEMIALKKCRSGTDNLLTPKHKERWSKEVEIMQRLSHPNVVKAIQVPSDLAVLRSELPLLCMEFCSKGDLRQILNRGENCCGLQENDVRTLISDVKNAVQYLHSMKITHRDLKPENIVLQQNESRIVYKLIDLGYAKELDQSSICTSFVGTLQYLAPELFMSKAYSSSVDYWSLGLVSHEVITGVRPFLPHMAPVAWMNHIRNKSSDDISAYEDQDGSIVYCKEIFPENHITVTLKYHMEEWFKTLLEWDPKKRGRNKDMKVMVFDLAEKIFNKKIVQLFCVTTYKKWSYEIDDSTAVSTLKEWIRRDTGIPVEEQELILANGKSVDVCNEANQCWIAQNVKDGTPMVYIYRLNQFSIPQVTPRIPSRVSKMMEEPRVPMEYIHLKRAWAHAVFFLQQECELYRTFRHSHTVKLLHIFIKCEHLKQKSQLLNTQLQQARAEQYLSLQSLQIDEQNLQKVKKSPQSIQQKWIQNRNSLASDMIDVSKKASEMQGRCDIIRKKMATLQSDPHLRIHEPNILRTLMEAGLKCYDQLRRRPREARSQRSDSIEMVKVVYNCLKQRDILLRDKEFNIHLQQVVELQIEMENLLHPLEQCIDKVKELRLKICQCQLDRQKDVWNLVVPEKTLDNNLQTQPMSVKTNLHFNPSSNLEDSEFNLKERKQLMSESSMTPSIPVSTTSLPVSSNIDTSTIIQDNIELRHLTLDAMHESYRKFANIVGDSLNWSHLE</sequence>
<evidence type="ECO:0000256" key="8">
    <source>
        <dbReference type="ARBA" id="ARBA00022741"/>
    </source>
</evidence>
<keyword evidence="5" id="KW-0723">Serine/threonine-protein kinase</keyword>
<keyword evidence="10" id="KW-0067">ATP-binding</keyword>
<dbReference type="InterPro" id="IPR041185">
    <property type="entry name" value="IKBKB_SDD"/>
</dbReference>
<comment type="caution">
    <text evidence="15">The sequence shown here is derived from an EMBL/GenBank/DDBJ whole genome shotgun (WGS) entry which is preliminary data.</text>
</comment>
<evidence type="ECO:0000256" key="3">
    <source>
        <dbReference type="ARBA" id="ARBA00012442"/>
    </source>
</evidence>
<feature type="domain" description="Protein kinase" evidence="13">
    <location>
        <begin position="12"/>
        <end position="306"/>
    </location>
</feature>
<keyword evidence="8" id="KW-0547">Nucleotide-binding</keyword>
<evidence type="ECO:0000256" key="4">
    <source>
        <dbReference type="ARBA" id="ARBA00022490"/>
    </source>
</evidence>
<keyword evidence="4" id="KW-0963">Cytoplasm</keyword>
<evidence type="ECO:0000313" key="15">
    <source>
        <dbReference type="EMBL" id="KAK7868378.1"/>
    </source>
</evidence>
<evidence type="ECO:0000256" key="6">
    <source>
        <dbReference type="ARBA" id="ARBA00022553"/>
    </source>
</evidence>
<name>A0AAN9Z513_9ORTH</name>
<evidence type="ECO:0000259" key="14">
    <source>
        <dbReference type="PROSITE" id="PS50053"/>
    </source>
</evidence>
<dbReference type="InterPro" id="IPR008271">
    <property type="entry name" value="Ser/Thr_kinase_AS"/>
</dbReference>
<dbReference type="Pfam" id="PF18397">
    <property type="entry name" value="IKBKB_SDD"/>
    <property type="match status" value="1"/>
</dbReference>
<keyword evidence="6" id="KW-0597">Phosphoprotein</keyword>
<dbReference type="SMART" id="SM00220">
    <property type="entry name" value="S_TKc"/>
    <property type="match status" value="1"/>
</dbReference>
<dbReference type="InterPro" id="IPR046375">
    <property type="entry name" value="IKBKB_SDD_sf"/>
</dbReference>
<evidence type="ECO:0000256" key="5">
    <source>
        <dbReference type="ARBA" id="ARBA00022527"/>
    </source>
</evidence>
<dbReference type="Gene3D" id="3.10.20.90">
    <property type="entry name" value="Phosphatidylinositol 3-kinase Catalytic Subunit, Chain A, domain 1"/>
    <property type="match status" value="1"/>
</dbReference>
<dbReference type="EMBL" id="JAZDUA010000096">
    <property type="protein sequence ID" value="KAK7868378.1"/>
    <property type="molecule type" value="Genomic_DNA"/>
</dbReference>
<dbReference type="InterPro" id="IPR051180">
    <property type="entry name" value="IKK"/>
</dbReference>